<sequence>MTTVKAAFELARVDSVRHMAACEQASLRWGEVGITEIVTSRAAPAVTVAPFSQPAEFISGADWIWWWVDATAAYGMLVQAKRVAVSGGRWHFDFAYPRGSDRQRRQLISTAETLGLFPAYALYLGTGNYRRWERCSDSHQAEGCLECTRRSLSVMPALLAREPLVIDSKTTYEWSIALENLWTPESARFVPIHPLTGIAPGLVDFLTMPQRGVRAISRAMIDRVLQARLGQFNAMPNAVSGILGGSHDRLGSVFSEFPDDHWGTPYFEQVLNPLRHTPPSYVLELVSSERVDTDAVTAAMPETIAGVVVVQLSPNS</sequence>
<dbReference type="EMBL" id="AP022577">
    <property type="protein sequence ID" value="BBX86951.1"/>
    <property type="molecule type" value="Genomic_DNA"/>
</dbReference>
<organism evidence="1 2">
    <name type="scientific">Mycolicibacterium aubagnense</name>
    <dbReference type="NCBI Taxonomy" id="319707"/>
    <lineage>
        <taxon>Bacteria</taxon>
        <taxon>Bacillati</taxon>
        <taxon>Actinomycetota</taxon>
        <taxon>Actinomycetes</taxon>
        <taxon>Mycobacteriales</taxon>
        <taxon>Mycobacteriaceae</taxon>
        <taxon>Mycolicibacterium</taxon>
    </lineage>
</organism>
<dbReference type="Proteomes" id="UP000465609">
    <property type="component" value="Chromosome"/>
</dbReference>
<evidence type="ECO:0000313" key="2">
    <source>
        <dbReference type="Proteomes" id="UP000465609"/>
    </source>
</evidence>
<keyword evidence="2" id="KW-1185">Reference proteome</keyword>
<protein>
    <submittedName>
        <fullName evidence="1">Uncharacterized protein</fullName>
    </submittedName>
</protein>
<name>A0ABM7IJV4_9MYCO</name>
<evidence type="ECO:0000313" key="1">
    <source>
        <dbReference type="EMBL" id="BBX86951.1"/>
    </source>
</evidence>
<proteinExistence type="predicted"/>
<accession>A0ABM7IJV4</accession>
<reference evidence="1 2" key="1">
    <citation type="journal article" date="2019" name="Emerg. Microbes Infect.">
        <title>Comprehensive subspecies identification of 175 nontuberculous mycobacteria species based on 7547 genomic profiles.</title>
        <authorList>
            <person name="Matsumoto Y."/>
            <person name="Kinjo T."/>
            <person name="Motooka D."/>
            <person name="Nabeya D."/>
            <person name="Jung N."/>
            <person name="Uechi K."/>
            <person name="Horii T."/>
            <person name="Iida T."/>
            <person name="Fujita J."/>
            <person name="Nakamura S."/>
        </authorList>
    </citation>
    <scope>NUCLEOTIDE SEQUENCE [LARGE SCALE GENOMIC DNA]</scope>
    <source>
        <strain evidence="1 2">JCM 15296</strain>
    </source>
</reference>
<dbReference type="RefSeq" id="WP_170212435.1">
    <property type="nucleotide sequence ID" value="NZ_AP022577.1"/>
</dbReference>
<gene>
    <name evidence="1" type="ORF">MAUB_48240</name>
</gene>